<dbReference type="GO" id="GO:0006693">
    <property type="term" value="P:prostaglandin metabolic process"/>
    <property type="evidence" value="ECO:0007669"/>
    <property type="project" value="UniProtKB-KW"/>
</dbReference>
<comment type="catalytic activity">
    <reaction evidence="21">
        <text>(15S)-hydroxy-(5Z,8Z,11Z,13E)-eicosatetraenoate + NAD(+) = 15-oxo-(5Z,8Z,11Z,13E)-eicosatetraenoate + NADH + H(+)</text>
        <dbReference type="Rhea" id="RHEA:23260"/>
        <dbReference type="ChEBI" id="CHEBI:15378"/>
        <dbReference type="ChEBI" id="CHEBI:57409"/>
        <dbReference type="ChEBI" id="CHEBI:57410"/>
        <dbReference type="ChEBI" id="CHEBI:57540"/>
        <dbReference type="ChEBI" id="CHEBI:57945"/>
        <dbReference type="EC" id="1.1.1.232"/>
    </reaction>
    <physiologicalReaction direction="left-to-right" evidence="21">
        <dbReference type="Rhea" id="RHEA:23261"/>
    </physiologicalReaction>
</comment>
<dbReference type="InterPro" id="IPR002347">
    <property type="entry name" value="SDR_fam"/>
</dbReference>
<dbReference type="Gene3D" id="3.40.50.720">
    <property type="entry name" value="NAD(P)-binding Rossmann-like Domain"/>
    <property type="match status" value="1"/>
</dbReference>
<dbReference type="PANTHER" id="PTHR44229:SF5">
    <property type="entry name" value="15-HYDROXYPROSTAGLANDIN DEHYDROGENASE [NAD(+)]"/>
    <property type="match status" value="1"/>
</dbReference>
<keyword evidence="2" id="KW-0276">Fatty acid metabolism</keyword>
<evidence type="ECO:0000256" key="18">
    <source>
        <dbReference type="ARBA" id="ARBA00048611"/>
    </source>
</evidence>
<dbReference type="GO" id="GO:0047034">
    <property type="term" value="F:15-hydroxyicosatetraenoate dehydrogenase activity"/>
    <property type="evidence" value="ECO:0007669"/>
    <property type="project" value="UniProtKB-EC"/>
</dbReference>
<dbReference type="GO" id="GO:0005737">
    <property type="term" value="C:cytoplasm"/>
    <property type="evidence" value="ECO:0007669"/>
    <property type="project" value="TreeGrafter"/>
</dbReference>
<evidence type="ECO:0000256" key="6">
    <source>
        <dbReference type="ARBA" id="ARBA00040276"/>
    </source>
</evidence>
<evidence type="ECO:0000256" key="9">
    <source>
        <dbReference type="ARBA" id="ARBA00045705"/>
    </source>
</evidence>
<protein>
    <recommendedName>
        <fullName evidence="6">15-hydroxyprostaglandin dehydrogenase [NAD(+)]</fullName>
        <ecNumber evidence="4">1.1.1.141</ecNumber>
        <ecNumber evidence="5">1.1.1.232</ecNumber>
    </recommendedName>
    <alternativeName>
        <fullName evidence="8">Eicosanoid/docosanoid dehydrogenase [NAD(+)]</fullName>
    </alternativeName>
    <alternativeName>
        <fullName evidence="7">Prostaglandin dehydrogenase 1</fullName>
    </alternativeName>
</protein>
<organism evidence="24 25">
    <name type="scientific">Mola mola</name>
    <name type="common">Ocean sunfish</name>
    <name type="synonym">Tetraodon mola</name>
    <dbReference type="NCBI Taxonomy" id="94237"/>
    <lineage>
        <taxon>Eukaryota</taxon>
        <taxon>Metazoa</taxon>
        <taxon>Chordata</taxon>
        <taxon>Craniata</taxon>
        <taxon>Vertebrata</taxon>
        <taxon>Euteleostomi</taxon>
        <taxon>Actinopterygii</taxon>
        <taxon>Neopterygii</taxon>
        <taxon>Teleostei</taxon>
        <taxon>Neoteleostei</taxon>
        <taxon>Acanthomorphata</taxon>
        <taxon>Eupercaria</taxon>
        <taxon>Tetraodontiformes</taxon>
        <taxon>Molidae</taxon>
        <taxon>Mola</taxon>
    </lineage>
</organism>
<dbReference type="Proteomes" id="UP000261620">
    <property type="component" value="Unplaced"/>
</dbReference>
<evidence type="ECO:0000256" key="23">
    <source>
        <dbReference type="RuleBase" id="RU000363"/>
    </source>
</evidence>
<evidence type="ECO:0000256" key="22">
    <source>
        <dbReference type="ARBA" id="ARBA00049188"/>
    </source>
</evidence>
<evidence type="ECO:0000256" key="11">
    <source>
        <dbReference type="ARBA" id="ARBA00047672"/>
    </source>
</evidence>
<comment type="catalytic activity">
    <reaction evidence="19">
        <text>prostaglandin E2 + NAD(+) = 15-oxoprostaglandin E2 + NADH + H(+)</text>
        <dbReference type="Rhea" id="RHEA:11876"/>
        <dbReference type="ChEBI" id="CHEBI:15378"/>
        <dbReference type="ChEBI" id="CHEBI:57400"/>
        <dbReference type="ChEBI" id="CHEBI:57540"/>
        <dbReference type="ChEBI" id="CHEBI:57945"/>
        <dbReference type="ChEBI" id="CHEBI:606564"/>
        <dbReference type="EC" id="1.1.1.141"/>
    </reaction>
    <physiologicalReaction direction="left-to-right" evidence="19">
        <dbReference type="Rhea" id="RHEA:11877"/>
    </physiologicalReaction>
</comment>
<dbReference type="EC" id="1.1.1.141" evidence="4"/>
<reference evidence="24" key="2">
    <citation type="submission" date="2025-09" db="UniProtKB">
        <authorList>
            <consortium name="Ensembl"/>
        </authorList>
    </citation>
    <scope>IDENTIFICATION</scope>
</reference>
<evidence type="ECO:0000256" key="4">
    <source>
        <dbReference type="ARBA" id="ARBA00038968"/>
    </source>
</evidence>
<comment type="catalytic activity">
    <reaction evidence="13">
        <text>15-oxo-(5S,6R)-dihydroxy-(7E,9E,11Z)-eicosatrienoate + NADH + H(+) = (5S,6R,15S)-trihydroxy-(7E,9E,11Z)-eicosatrienoate + NAD(+)</text>
        <dbReference type="Rhea" id="RHEA:41596"/>
        <dbReference type="ChEBI" id="CHEBI:15378"/>
        <dbReference type="ChEBI" id="CHEBI:57540"/>
        <dbReference type="ChEBI" id="CHEBI:57945"/>
        <dbReference type="ChEBI" id="CHEBI:78325"/>
        <dbReference type="ChEBI" id="CHEBI:78329"/>
    </reaction>
    <physiologicalReaction direction="left-to-right" evidence="13">
        <dbReference type="Rhea" id="RHEA:41597"/>
    </physiologicalReaction>
</comment>
<dbReference type="PROSITE" id="PS00061">
    <property type="entry name" value="ADH_SHORT"/>
    <property type="match status" value="1"/>
</dbReference>
<evidence type="ECO:0000256" key="1">
    <source>
        <dbReference type="ARBA" id="ARBA00006484"/>
    </source>
</evidence>
<dbReference type="PRINTS" id="PR00081">
    <property type="entry name" value="GDHRDH"/>
</dbReference>
<name>A0A3Q4BIB2_MOLML</name>
<comment type="catalytic activity">
    <reaction evidence="12">
        <text>14-hydroxy-(4Z,7Z,10Z,12E,16Z,19Z)-docosahexaenoate + NAD(+) = 14-oxo-(4Z,7Z,10Z,12E,16Z,19Z)-docosahexaenoate + NADH + H(+)</text>
        <dbReference type="Rhea" id="RHEA:48952"/>
        <dbReference type="ChEBI" id="CHEBI:15378"/>
        <dbReference type="ChEBI" id="CHEBI:57540"/>
        <dbReference type="ChEBI" id="CHEBI:57945"/>
        <dbReference type="ChEBI" id="CHEBI:90866"/>
        <dbReference type="ChEBI" id="CHEBI:90867"/>
    </reaction>
    <physiologicalReaction direction="left-to-right" evidence="12">
        <dbReference type="Rhea" id="RHEA:48953"/>
    </physiologicalReaction>
</comment>
<evidence type="ECO:0000256" key="21">
    <source>
        <dbReference type="ARBA" id="ARBA00049151"/>
    </source>
</evidence>
<dbReference type="FunFam" id="3.40.50.720:FF:000149">
    <property type="entry name" value="15-hydroxyprostaglandin dehydrogenase [NAD(+)]"/>
    <property type="match status" value="1"/>
</dbReference>
<evidence type="ECO:0000256" key="19">
    <source>
        <dbReference type="ARBA" id="ARBA00048739"/>
    </source>
</evidence>
<comment type="catalytic activity">
    <reaction evidence="15">
        <text>resolvin D1 + NAD(+) = 17-oxoresolvin D1 + NADH + H(+)</text>
        <dbReference type="Rhea" id="RHEA:50128"/>
        <dbReference type="ChEBI" id="CHEBI:15378"/>
        <dbReference type="ChEBI" id="CHEBI:57540"/>
        <dbReference type="ChEBI" id="CHEBI:57945"/>
        <dbReference type="ChEBI" id="CHEBI:132079"/>
        <dbReference type="ChEBI" id="CHEBI:132081"/>
    </reaction>
    <physiologicalReaction direction="left-to-right" evidence="15">
        <dbReference type="Rhea" id="RHEA:50129"/>
    </physiologicalReaction>
</comment>
<dbReference type="EC" id="1.1.1.232" evidence="5"/>
<keyword evidence="2" id="KW-0443">Lipid metabolism</keyword>
<keyword evidence="3" id="KW-0560">Oxidoreductase</keyword>
<evidence type="ECO:0000256" key="2">
    <source>
        <dbReference type="ARBA" id="ARBA00022501"/>
    </source>
</evidence>
<comment type="similarity">
    <text evidence="1 23">Belongs to the short-chain dehydrogenases/reductases (SDR) family.</text>
</comment>
<dbReference type="PANTHER" id="PTHR44229">
    <property type="entry name" value="15-HYDROXYPROSTAGLANDIN DEHYDROGENASE [NAD(+)]"/>
    <property type="match status" value="1"/>
</dbReference>
<proteinExistence type="inferred from homology"/>
<comment type="catalytic activity">
    <reaction evidence="18">
        <text>prostaglandin A1 + NAD(+) = 15-oxo-prostaglandin A1 + NADH + H(+)</text>
        <dbReference type="Rhea" id="RHEA:41263"/>
        <dbReference type="ChEBI" id="CHEBI:15378"/>
        <dbReference type="ChEBI" id="CHEBI:57398"/>
        <dbReference type="ChEBI" id="CHEBI:57540"/>
        <dbReference type="ChEBI" id="CHEBI:57945"/>
        <dbReference type="ChEBI" id="CHEBI:85072"/>
    </reaction>
    <physiologicalReaction direction="left-to-right" evidence="18">
        <dbReference type="Rhea" id="RHEA:41264"/>
    </physiologicalReaction>
</comment>
<evidence type="ECO:0000256" key="7">
    <source>
        <dbReference type="ARBA" id="ARBA00041812"/>
    </source>
</evidence>
<comment type="catalytic activity">
    <reaction evidence="22">
        <text>resolvin E1 + NAD(+) = 18-oxo-resolvin E1 + NADH + H(+)</text>
        <dbReference type="Rhea" id="RHEA:49244"/>
        <dbReference type="ChEBI" id="CHEBI:15378"/>
        <dbReference type="ChEBI" id="CHEBI:57540"/>
        <dbReference type="ChEBI" id="CHEBI:57945"/>
        <dbReference type="ChEBI" id="CHEBI:91000"/>
        <dbReference type="ChEBI" id="CHEBI:91001"/>
    </reaction>
    <physiologicalReaction direction="left-to-right" evidence="22">
        <dbReference type="Rhea" id="RHEA:49245"/>
    </physiologicalReaction>
</comment>
<evidence type="ECO:0000256" key="5">
    <source>
        <dbReference type="ARBA" id="ARBA00039060"/>
    </source>
</evidence>
<evidence type="ECO:0000256" key="16">
    <source>
        <dbReference type="ARBA" id="ARBA00048393"/>
    </source>
</evidence>
<keyword evidence="25" id="KW-1185">Reference proteome</keyword>
<evidence type="ECO:0000256" key="17">
    <source>
        <dbReference type="ARBA" id="ARBA00048535"/>
    </source>
</evidence>
<evidence type="ECO:0000256" key="8">
    <source>
        <dbReference type="ARBA" id="ARBA00042026"/>
    </source>
</evidence>
<dbReference type="PRINTS" id="PR00080">
    <property type="entry name" value="SDRFAMILY"/>
</dbReference>
<comment type="catalytic activity">
    <reaction evidence="10">
        <text>prostaglandin E1 + NAD(+) = 15-oxoprostaglandin E1 + NADH + H(+)</text>
        <dbReference type="Rhea" id="RHEA:16477"/>
        <dbReference type="ChEBI" id="CHEBI:15378"/>
        <dbReference type="ChEBI" id="CHEBI:57397"/>
        <dbReference type="ChEBI" id="CHEBI:57401"/>
        <dbReference type="ChEBI" id="CHEBI:57540"/>
        <dbReference type="ChEBI" id="CHEBI:57945"/>
    </reaction>
    <physiologicalReaction direction="left-to-right" evidence="10">
        <dbReference type="Rhea" id="RHEA:16478"/>
    </physiologicalReaction>
</comment>
<comment type="function">
    <text evidence="9">Catalyzes the NAD-dependent dehydrogenation (oxidation) of a broad array of hydroxylated polyunsaturated fatty acids (mainly eicosanoids and docosanoids, including prostaglandins, lipoxins and resolvins), yielding their corresponding keto (oxo) metabolites. Decreases the levels of the pro-proliferative prostaglandins such as prostaglandin E2 (whose activity is increased in cancer because of an increase in the expression of cyclooxygenase 2) and generates oxo-fatty acid products that can profoundly influence cell function by abrogating pro-inflammatory cytokine expression. Converts resolvins E1, D1 and D2 to their oxo products, which represents a mode of resolvin inactivation. Resolvin E1 plays important roles during the resolution phase of acute inflammation, while resolvins D1 and D2 have a unique role in obesity-induced adipose inflammation.</text>
</comment>
<dbReference type="GO" id="GO:0016404">
    <property type="term" value="F:15-hydroxyprostaglandin dehydrogenase (NAD+) activity"/>
    <property type="evidence" value="ECO:0007669"/>
    <property type="project" value="UniProtKB-EC"/>
</dbReference>
<keyword evidence="2" id="KW-0644">Prostaglandin metabolism</keyword>
<dbReference type="Ensembl" id="ENSMMOT00000019783.1">
    <property type="protein sequence ID" value="ENSMMOP00000019457.1"/>
    <property type="gene ID" value="ENSMMOG00000014532.1"/>
</dbReference>
<evidence type="ECO:0000256" key="12">
    <source>
        <dbReference type="ARBA" id="ARBA00048008"/>
    </source>
</evidence>
<dbReference type="Pfam" id="PF00106">
    <property type="entry name" value="adh_short"/>
    <property type="match status" value="1"/>
</dbReference>
<evidence type="ECO:0000313" key="25">
    <source>
        <dbReference type="Proteomes" id="UP000261620"/>
    </source>
</evidence>
<evidence type="ECO:0000313" key="24">
    <source>
        <dbReference type="Ensembl" id="ENSMMOP00000019457.1"/>
    </source>
</evidence>
<comment type="catalytic activity">
    <reaction evidence="11">
        <text>resolvin D1 + NAD(+) = 8-oxoresolvin D1 + NADH + H(+)</text>
        <dbReference type="Rhea" id="RHEA:50124"/>
        <dbReference type="ChEBI" id="CHEBI:15378"/>
        <dbReference type="ChEBI" id="CHEBI:57540"/>
        <dbReference type="ChEBI" id="CHEBI:57945"/>
        <dbReference type="ChEBI" id="CHEBI:132079"/>
        <dbReference type="ChEBI" id="CHEBI:132080"/>
    </reaction>
    <physiologicalReaction direction="left-to-right" evidence="11">
        <dbReference type="Rhea" id="RHEA:50125"/>
    </physiologicalReaction>
</comment>
<dbReference type="InterPro" id="IPR036291">
    <property type="entry name" value="NAD(P)-bd_dom_sf"/>
</dbReference>
<dbReference type="AlphaFoldDB" id="A0A3Q4BIB2"/>
<comment type="catalytic activity">
    <reaction evidence="14">
        <text>(11R)-hydroxy-(5Z,8Z,12E,14Z)-eicosatetraenoate + NAD(+) = 11-oxo-(5Z,8Z,12E,14Z)-eicosatetraenoate + NADH + H(+)</text>
        <dbReference type="Rhea" id="RHEA:48640"/>
        <dbReference type="ChEBI" id="CHEBI:15378"/>
        <dbReference type="ChEBI" id="CHEBI:57540"/>
        <dbReference type="ChEBI" id="CHEBI:57945"/>
        <dbReference type="ChEBI" id="CHEBI:78836"/>
        <dbReference type="ChEBI" id="CHEBI:90697"/>
    </reaction>
    <physiologicalReaction direction="left-to-right" evidence="14">
        <dbReference type="Rhea" id="RHEA:48641"/>
    </physiologicalReaction>
</comment>
<sequence>MALNGKIAVVTGAAMGIGAAMTEILLHNSAKVILLDVNDSAGKTLKEALDKKHGAETTLFINCDVTSEEQTQAALQKTVETFGGIDILCNNAGILDESQWEKTISVNLMGIVRVTYLALKYMSKLTGGRGGVIVNTASLAGLFPLMSCPVYTATKFGVVGFTRAMAVRTVFLDAYSLTFGRRKVYSTFEIIGVSQNVRDVNVSDGLPRGR</sequence>
<evidence type="ECO:0000256" key="10">
    <source>
        <dbReference type="ARBA" id="ARBA00047325"/>
    </source>
</evidence>
<reference evidence="24" key="1">
    <citation type="submission" date="2025-08" db="UniProtKB">
        <authorList>
            <consortium name="Ensembl"/>
        </authorList>
    </citation>
    <scope>IDENTIFICATION</scope>
</reference>
<comment type="catalytic activity">
    <reaction evidence="20">
        <text>resolvin D2 + NAD(+) = 16-oxoresolvin D2 + NADH + H(+)</text>
        <dbReference type="Rhea" id="RHEA:53588"/>
        <dbReference type="ChEBI" id="CHEBI:15378"/>
        <dbReference type="ChEBI" id="CHEBI:57540"/>
        <dbReference type="ChEBI" id="CHEBI:57945"/>
        <dbReference type="ChEBI" id="CHEBI:133367"/>
        <dbReference type="ChEBI" id="CHEBI:137498"/>
    </reaction>
    <physiologicalReaction direction="left-to-right" evidence="20">
        <dbReference type="Rhea" id="RHEA:53589"/>
    </physiologicalReaction>
</comment>
<evidence type="ECO:0000256" key="13">
    <source>
        <dbReference type="ARBA" id="ARBA00048140"/>
    </source>
</evidence>
<evidence type="ECO:0000256" key="15">
    <source>
        <dbReference type="ARBA" id="ARBA00048170"/>
    </source>
</evidence>
<evidence type="ECO:0000256" key="14">
    <source>
        <dbReference type="ARBA" id="ARBA00048144"/>
    </source>
</evidence>
<dbReference type="SUPFAM" id="SSF51735">
    <property type="entry name" value="NAD(P)-binding Rossmann-fold domains"/>
    <property type="match status" value="1"/>
</dbReference>
<dbReference type="InterPro" id="IPR020904">
    <property type="entry name" value="Sc_DH/Rdtase_CS"/>
</dbReference>
<comment type="catalytic activity">
    <reaction evidence="16">
        <text>resolvin D2 + NAD(+) = 7-oxoresolvin D2 + NADH + H(+)</text>
        <dbReference type="Rhea" id="RHEA:53584"/>
        <dbReference type="ChEBI" id="CHEBI:15378"/>
        <dbReference type="ChEBI" id="CHEBI:57540"/>
        <dbReference type="ChEBI" id="CHEBI:57945"/>
        <dbReference type="ChEBI" id="CHEBI:133367"/>
        <dbReference type="ChEBI" id="CHEBI:137497"/>
    </reaction>
    <physiologicalReaction direction="left-to-right" evidence="16">
        <dbReference type="Rhea" id="RHEA:53585"/>
    </physiologicalReaction>
</comment>
<accession>A0A3Q4BIB2</accession>
<comment type="catalytic activity">
    <reaction evidence="17">
        <text>lipoxin A4 + NAD(+) = 15-oxo-(5S,6R)-dihydroxy-(7E,9E,11Z,13E)-eicosatetraenoate + NADH + H(+)</text>
        <dbReference type="Rhea" id="RHEA:41572"/>
        <dbReference type="ChEBI" id="CHEBI:15378"/>
        <dbReference type="ChEBI" id="CHEBI:57540"/>
        <dbReference type="ChEBI" id="CHEBI:57945"/>
        <dbReference type="ChEBI" id="CHEBI:67026"/>
        <dbReference type="ChEBI" id="CHEBI:78311"/>
    </reaction>
    <physiologicalReaction direction="left-to-right" evidence="17">
        <dbReference type="Rhea" id="RHEA:41573"/>
    </physiologicalReaction>
</comment>
<evidence type="ECO:0000256" key="3">
    <source>
        <dbReference type="ARBA" id="ARBA00023002"/>
    </source>
</evidence>
<evidence type="ECO:0000256" key="20">
    <source>
        <dbReference type="ARBA" id="ARBA00048921"/>
    </source>
</evidence>